<protein>
    <submittedName>
        <fullName evidence="5">Patatin-like phospholipase family protein</fullName>
    </submittedName>
</protein>
<organism evidence="5 6">
    <name type="scientific">Halomonas flagellata</name>
    <dbReference type="NCBI Taxonomy" id="2920385"/>
    <lineage>
        <taxon>Bacteria</taxon>
        <taxon>Pseudomonadati</taxon>
        <taxon>Pseudomonadota</taxon>
        <taxon>Gammaproteobacteria</taxon>
        <taxon>Oceanospirillales</taxon>
        <taxon>Halomonadaceae</taxon>
        <taxon>Halomonas</taxon>
    </lineage>
</organism>
<dbReference type="InterPro" id="IPR002641">
    <property type="entry name" value="PNPLA_dom"/>
</dbReference>
<dbReference type="Proteomes" id="UP001202117">
    <property type="component" value="Unassembled WGS sequence"/>
</dbReference>
<reference evidence="5 6" key="1">
    <citation type="submission" date="2022-02" db="EMBL/GenBank/DDBJ databases">
        <title>Halomonas fukangensis sp. nov., a halophilic bacterium isolated from a bulk soil of Kalidium foliatum at Fukang.</title>
        <authorList>
            <person name="Huang Y."/>
        </authorList>
    </citation>
    <scope>NUCLEOTIDE SEQUENCE [LARGE SCALE GENOMIC DNA]</scope>
    <source>
        <strain evidence="5 6">EGI 63088</strain>
    </source>
</reference>
<feature type="signal peptide" evidence="3">
    <location>
        <begin position="1"/>
        <end position="23"/>
    </location>
</feature>
<feature type="domain" description="PNPLA" evidence="4">
    <location>
        <begin position="58"/>
        <end position="271"/>
    </location>
</feature>
<evidence type="ECO:0000259" key="4">
    <source>
        <dbReference type="PROSITE" id="PS51635"/>
    </source>
</evidence>
<keyword evidence="6" id="KW-1185">Reference proteome</keyword>
<dbReference type="RefSeq" id="WP_240569646.1">
    <property type="nucleotide sequence ID" value="NZ_JAKVPY010000029.1"/>
</dbReference>
<evidence type="ECO:0000256" key="1">
    <source>
        <dbReference type="ARBA" id="ARBA00023098"/>
    </source>
</evidence>
<dbReference type="SUPFAM" id="SSF52151">
    <property type="entry name" value="FabD/lysophospholipase-like"/>
    <property type="match status" value="1"/>
</dbReference>
<feature type="chain" id="PRO_5046387762" evidence="3">
    <location>
        <begin position="24"/>
        <end position="481"/>
    </location>
</feature>
<dbReference type="Pfam" id="PF01734">
    <property type="entry name" value="Patatin"/>
    <property type="match status" value="1"/>
</dbReference>
<comment type="caution">
    <text evidence="5">The sequence shown here is derived from an EMBL/GenBank/DDBJ whole genome shotgun (WGS) entry which is preliminary data.</text>
</comment>
<sequence>MRHVTLAWMLAATLPLMPLAGCAAFPETRPLERVDAATGYRYANLADAGQDEDLFVILTFSGGGTRAAALAHGVLERLRDAWVEIDGERRNLLDEVDVISSVSGGSFTAAYYGLHGDALFDPEGRFHRNFLYRDVEARLKGQLFNPYNWARLASKTFGRIDIADEVYQDLLFDDADFGDLTARGRKPFLLINATDMAKGSRFTFVQSQFDPMCADLDRVTLSRAVAASSNFPVAFTPLALNSYPGRCDYREPAWVAAGLRDLEANPRRYYRARSLRDYQAPERRYVHLLDGGVADNIGLRYPLTAIRSTDVPWSVLRKINLEQIDKLVVIVVDAKTQQVPDFDTSPRAPGLTQVVSNIATTPMANYSFDTVELLRQTLRTRADAQQVSRETAPPDEALHRVELYRIYVGFDQLQDEAQRERFLSLPTTFRLPAGEVDDLRRIGGVLLERSPCFQSLVGGHYDEPACVQGVPSPSPGAAPSS</sequence>
<accession>A0ABS9RZ44</accession>
<dbReference type="Gene3D" id="3.40.1090.10">
    <property type="entry name" value="Cytosolic phospholipase A2 catalytic domain"/>
    <property type="match status" value="2"/>
</dbReference>
<keyword evidence="3" id="KW-0732">Signal</keyword>
<gene>
    <name evidence="5" type="ORF">MKP05_18655</name>
</gene>
<dbReference type="EMBL" id="JAKVPY010000029">
    <property type="protein sequence ID" value="MCH4565122.1"/>
    <property type="molecule type" value="Genomic_DNA"/>
</dbReference>
<evidence type="ECO:0000256" key="3">
    <source>
        <dbReference type="SAM" id="SignalP"/>
    </source>
</evidence>
<keyword evidence="1" id="KW-0443">Lipid metabolism</keyword>
<proteinExistence type="predicted"/>
<name>A0ABS9RZ44_9GAMM</name>
<dbReference type="InterPro" id="IPR016035">
    <property type="entry name" value="Acyl_Trfase/lysoPLipase"/>
</dbReference>
<comment type="caution">
    <text evidence="2">Lacks conserved residue(s) required for the propagation of feature annotation.</text>
</comment>
<evidence type="ECO:0000256" key="2">
    <source>
        <dbReference type="PROSITE-ProRule" id="PRU01161"/>
    </source>
</evidence>
<dbReference type="PROSITE" id="PS51635">
    <property type="entry name" value="PNPLA"/>
    <property type="match status" value="1"/>
</dbReference>
<evidence type="ECO:0000313" key="5">
    <source>
        <dbReference type="EMBL" id="MCH4565122.1"/>
    </source>
</evidence>
<evidence type="ECO:0000313" key="6">
    <source>
        <dbReference type="Proteomes" id="UP001202117"/>
    </source>
</evidence>